<keyword evidence="3" id="KW-1185">Reference proteome</keyword>
<accession>A0ABY4LZ61</accession>
<name>A0ABY4LZ61_9ACTN</name>
<protein>
    <recommendedName>
        <fullName evidence="4">Wadjet protein JetD C-terminal domain-containing protein</fullName>
    </recommendedName>
</protein>
<feature type="compositionally biased region" description="Low complexity" evidence="1">
    <location>
        <begin position="364"/>
        <end position="374"/>
    </location>
</feature>
<proteinExistence type="predicted"/>
<evidence type="ECO:0000313" key="3">
    <source>
        <dbReference type="Proteomes" id="UP000830115"/>
    </source>
</evidence>
<feature type="region of interest" description="Disordered" evidence="1">
    <location>
        <begin position="349"/>
        <end position="389"/>
    </location>
</feature>
<evidence type="ECO:0000256" key="1">
    <source>
        <dbReference type="SAM" id="MobiDB-lite"/>
    </source>
</evidence>
<sequence length="389" mass="42195">MSAADRMAACLARQARQRVSFDALAAAADEGDSSLTTSPRRRRILADAAQTLKNRGLATLPKGSDGWDYSAHPPLPRWVKRTQATRPPRRRPAPRAYVKQLDFATTIKLTAADHALLGPINTLLRDQPDAEIVPLADRSYQLFGDEKRLKDIERHHLVDKGLLDLTTHLRAQPTPAPLAMYELGPAPWLLIVENTAAFTSLRDILSTWPDRSQVGWLGFGAGDQLTASIPTALTSFHERDHPIDDLLMYADLDIDGLHCAQHTSRRAQAVGLPPLLPAAGLYQALLTRPPRSHPPATADEARTAAAWLPPHLAAPAAQLLTDGLVLRQEAFPKPQLRALLTPDVPLLPQLRDGAPARTAPPTPASYRTAPPASTLSAVRHESGGPAPPE</sequence>
<organism evidence="2 3">
    <name type="scientific">Streptomyces halobius</name>
    <dbReference type="NCBI Taxonomy" id="2879846"/>
    <lineage>
        <taxon>Bacteria</taxon>
        <taxon>Bacillati</taxon>
        <taxon>Actinomycetota</taxon>
        <taxon>Actinomycetes</taxon>
        <taxon>Kitasatosporales</taxon>
        <taxon>Streptomycetaceae</taxon>
        <taxon>Streptomyces</taxon>
    </lineage>
</organism>
<reference evidence="2" key="1">
    <citation type="submission" date="2021-10" db="EMBL/GenBank/DDBJ databases">
        <title>Streptomyces nigrumlapis sp.nov.,an antimicrobial producing actinobacterium isolated from Black Gobi rocks.</title>
        <authorList>
            <person name="Wen Y."/>
            <person name="Zhang W."/>
            <person name="Liu X.G."/>
        </authorList>
    </citation>
    <scope>NUCLEOTIDE SEQUENCE</scope>
    <source>
        <strain evidence="2">ST13-2-2</strain>
    </source>
</reference>
<dbReference type="Proteomes" id="UP000830115">
    <property type="component" value="Chromosome"/>
</dbReference>
<evidence type="ECO:0000313" key="2">
    <source>
        <dbReference type="EMBL" id="UQA90517.1"/>
    </source>
</evidence>
<evidence type="ECO:0008006" key="4">
    <source>
        <dbReference type="Google" id="ProtNLM"/>
    </source>
</evidence>
<dbReference type="RefSeq" id="WP_248861258.1">
    <property type="nucleotide sequence ID" value="NZ_CP086322.1"/>
</dbReference>
<gene>
    <name evidence="2" type="ORF">K9S39_00075</name>
</gene>
<dbReference type="EMBL" id="CP086322">
    <property type="protein sequence ID" value="UQA90517.1"/>
    <property type="molecule type" value="Genomic_DNA"/>
</dbReference>